<dbReference type="WormBase" id="C03H5.9">
    <property type="protein sequence ID" value="CE45600"/>
    <property type="gene ID" value="WBGene00206366"/>
</dbReference>
<feature type="transmembrane region" description="Helical" evidence="1">
    <location>
        <begin position="49"/>
        <end position="66"/>
    </location>
</feature>
<evidence type="ECO:0000313" key="4">
    <source>
        <dbReference type="WormBase" id="C03H5.9"/>
    </source>
</evidence>
<dbReference type="HOGENOM" id="CLU_886322_0_0_1"/>
<feature type="transmembrane region" description="Helical" evidence="1">
    <location>
        <begin position="6"/>
        <end position="28"/>
    </location>
</feature>
<keyword evidence="2" id="KW-0675">Receptor</keyword>
<gene>
    <name evidence="2 4" type="ORF">C03H5.9</name>
    <name evidence="2" type="ORF">CELE_C03H5.9</name>
</gene>
<dbReference type="PaxDb" id="6239-C03H5.9"/>
<dbReference type="PANTHER" id="PTHR46178">
    <property type="entry name" value="SEVEN TM RECEPTOR"/>
    <property type="match status" value="1"/>
</dbReference>
<dbReference type="Pfam" id="PF10326">
    <property type="entry name" value="7TM_GPCR_Str"/>
    <property type="match status" value="1"/>
</dbReference>
<dbReference type="SMR" id="E4MVC7"/>
<protein>
    <submittedName>
        <fullName evidence="2">Serpentine Receptor, class T</fullName>
    </submittedName>
</protein>
<reference evidence="2 3" key="1">
    <citation type="journal article" date="1998" name="Science">
        <title>Genome sequence of the nematode C. elegans: a platform for investigating biology.</title>
        <authorList>
            <consortium name="The C. elegans sequencing consortium"/>
            <person name="Sulson J.E."/>
            <person name="Waterston R."/>
        </authorList>
    </citation>
    <scope>NUCLEOTIDE SEQUENCE [LARGE SCALE GENOMIC DNA]</scope>
    <source>
        <strain evidence="2 3">Bristol N2</strain>
    </source>
</reference>
<evidence type="ECO:0000313" key="3">
    <source>
        <dbReference type="Proteomes" id="UP000001940"/>
    </source>
</evidence>
<dbReference type="Proteomes" id="UP000001940">
    <property type="component" value="Chromosome II"/>
</dbReference>
<evidence type="ECO:0000256" key="1">
    <source>
        <dbReference type="SAM" id="Phobius"/>
    </source>
</evidence>
<evidence type="ECO:0000313" key="2">
    <source>
        <dbReference type="EMBL" id="CCD62824.1"/>
    </source>
</evidence>
<dbReference type="RefSeq" id="NP_001254010.1">
    <property type="nucleotide sequence ID" value="NM_001267081.1"/>
</dbReference>
<feature type="transmembrane region" description="Helical" evidence="1">
    <location>
        <begin position="188"/>
        <end position="217"/>
    </location>
</feature>
<dbReference type="GeneID" id="13183282"/>
<dbReference type="GO" id="GO:0042048">
    <property type="term" value="P:olfactory behavior"/>
    <property type="evidence" value="ECO:0000318"/>
    <property type="project" value="GO_Central"/>
</dbReference>
<dbReference type="AlphaFoldDB" id="E4MVC7"/>
<feature type="transmembrane region" description="Helical" evidence="1">
    <location>
        <begin position="238"/>
        <end position="266"/>
    </location>
</feature>
<dbReference type="PhylomeDB" id="E4MVC7"/>
<dbReference type="Bgee" id="WBGene00206366">
    <property type="expression patterns" value="Expressed in embryo and 2 other cell types or tissues"/>
</dbReference>
<organism evidence="2 3">
    <name type="scientific">Caenorhabditis elegans</name>
    <dbReference type="NCBI Taxonomy" id="6239"/>
    <lineage>
        <taxon>Eukaryota</taxon>
        <taxon>Metazoa</taxon>
        <taxon>Ecdysozoa</taxon>
        <taxon>Nematoda</taxon>
        <taxon>Chromadorea</taxon>
        <taxon>Rhabditida</taxon>
        <taxon>Rhabditina</taxon>
        <taxon>Rhabditomorpha</taxon>
        <taxon>Rhabditoidea</taxon>
        <taxon>Rhabditidae</taxon>
        <taxon>Peloderinae</taxon>
        <taxon>Caenorhabditis</taxon>
    </lineage>
</organism>
<keyword evidence="3" id="KW-1185">Reference proteome</keyword>
<dbReference type="AGR" id="WB:WBGene00206366"/>
<feature type="transmembrane region" description="Helical" evidence="1">
    <location>
        <begin position="132"/>
        <end position="151"/>
    </location>
</feature>
<proteinExistence type="predicted"/>
<name>E4MVC7_CAEEL</name>
<dbReference type="InterPro" id="IPR019428">
    <property type="entry name" value="7TM_GPCR_serpentine_rcpt_Str"/>
</dbReference>
<keyword evidence="1" id="KW-0812">Transmembrane</keyword>
<keyword evidence="1" id="KW-0472">Membrane</keyword>
<dbReference type="CTD" id="13183282"/>
<dbReference type="PANTHER" id="PTHR46178:SF9">
    <property type="entry name" value="SEVEN TM RECEPTOR"/>
    <property type="match status" value="1"/>
</dbReference>
<dbReference type="GO" id="GO:0007186">
    <property type="term" value="P:G protein-coupled receptor signaling pathway"/>
    <property type="evidence" value="ECO:0000318"/>
    <property type="project" value="GO_Central"/>
</dbReference>
<dbReference type="KEGG" id="cel:CELE_C03H5.9"/>
<sequence length="324" mass="37304">MFVIFYYYMYTAIVLAFSVILNGVTLVINFSIRKSERDNKYISLVNPHIYTSIVFSCIQAVVDPVISVEKNVLYIFSAREFVSKNWMQVMLSIYFGLYGTVAIQRLIYSFYHWDMVVHSTFHYFKYSLHIKCWNSFAFMIGLLWSLSVYQVSHTPYVDFVIQTPLNATYGVDIQNVTYSALFYKSGDILNVLGIATGSIFLITLCIAMMAYIVLHWQIWGTQKKVKNTSAYPNFRRDVLILLGSNILISAVFLFFPVILALVLPIFNLDGHIAYLSISMLLTLYPVIVAGARLYTSRVYRSAIHRFFCGSCENDEEIEVERITV</sequence>
<feature type="transmembrane region" description="Helical" evidence="1">
    <location>
        <begin position="86"/>
        <end position="111"/>
    </location>
</feature>
<dbReference type="EMBL" id="BX284602">
    <property type="protein sequence ID" value="CCD62824.1"/>
    <property type="molecule type" value="Genomic_DNA"/>
</dbReference>
<feature type="transmembrane region" description="Helical" evidence="1">
    <location>
        <begin position="272"/>
        <end position="295"/>
    </location>
</feature>
<dbReference type="GO" id="GO:0038022">
    <property type="term" value="F:G protein-coupled olfactory receptor activity"/>
    <property type="evidence" value="ECO:0000318"/>
    <property type="project" value="GO_Central"/>
</dbReference>
<dbReference type="GO" id="GO:0005886">
    <property type="term" value="C:plasma membrane"/>
    <property type="evidence" value="ECO:0000318"/>
    <property type="project" value="GO_Central"/>
</dbReference>
<accession>E4MVC7</accession>
<keyword evidence="1" id="KW-1133">Transmembrane helix</keyword>
<dbReference type="OrthoDB" id="5813608at2759"/>
<dbReference type="InParanoid" id="E4MVC7"/>